<dbReference type="EMBL" id="JBHSOZ010000003">
    <property type="protein sequence ID" value="MFC5712638.1"/>
    <property type="molecule type" value="Genomic_DNA"/>
</dbReference>
<dbReference type="Proteomes" id="UP001596142">
    <property type="component" value="Unassembled WGS sequence"/>
</dbReference>
<dbReference type="PROSITE" id="PS00396">
    <property type="entry name" value="TOPO_IA_1"/>
    <property type="match status" value="1"/>
</dbReference>
<dbReference type="Gene3D" id="1.10.460.10">
    <property type="entry name" value="Topoisomerase I, domain 2"/>
    <property type="match status" value="1"/>
</dbReference>
<evidence type="ECO:0000256" key="11">
    <source>
        <dbReference type="ARBA" id="ARBA00032235"/>
    </source>
</evidence>
<comment type="similarity">
    <text evidence="2">Belongs to the type IA topoisomerase family.</text>
</comment>
<evidence type="ECO:0000313" key="14">
    <source>
        <dbReference type="EMBL" id="MFC5712638.1"/>
    </source>
</evidence>
<dbReference type="NCBIfam" id="NF005829">
    <property type="entry name" value="PRK07726.1"/>
    <property type="match status" value="1"/>
</dbReference>
<keyword evidence="6" id="KW-0799">Topoisomerase</keyword>
<evidence type="ECO:0000256" key="12">
    <source>
        <dbReference type="ARBA" id="ARBA00032877"/>
    </source>
</evidence>
<keyword evidence="5" id="KW-0460">Magnesium</keyword>
<name>A0ABW0YJP5_9BACI</name>
<proteinExistence type="inferred from homology"/>
<dbReference type="InterPro" id="IPR000380">
    <property type="entry name" value="Topo_IA"/>
</dbReference>
<dbReference type="SMART" id="SM00493">
    <property type="entry name" value="TOPRIM"/>
    <property type="match status" value="1"/>
</dbReference>
<dbReference type="Gene3D" id="1.10.290.10">
    <property type="entry name" value="Topoisomerase I, domain 4"/>
    <property type="match status" value="1"/>
</dbReference>
<dbReference type="InterPro" id="IPR013824">
    <property type="entry name" value="Topo_IA_cen_sub1"/>
</dbReference>
<dbReference type="InterPro" id="IPR013825">
    <property type="entry name" value="Topo_IA_cen_sub2"/>
</dbReference>
<dbReference type="InterPro" id="IPR013497">
    <property type="entry name" value="Topo_IA_cen"/>
</dbReference>
<dbReference type="PANTHER" id="PTHR11390">
    <property type="entry name" value="PROKARYOTIC DNA TOPOISOMERASE"/>
    <property type="match status" value="1"/>
</dbReference>
<evidence type="ECO:0000256" key="5">
    <source>
        <dbReference type="ARBA" id="ARBA00022842"/>
    </source>
</evidence>
<dbReference type="InterPro" id="IPR006171">
    <property type="entry name" value="TOPRIM_dom"/>
</dbReference>
<evidence type="ECO:0000256" key="1">
    <source>
        <dbReference type="ARBA" id="ARBA00000213"/>
    </source>
</evidence>
<dbReference type="InterPro" id="IPR025589">
    <property type="entry name" value="Toprim_C_rpt"/>
</dbReference>
<feature type="domain" description="Topo IA-type catalytic" evidence="13">
    <location>
        <begin position="157"/>
        <end position="600"/>
    </location>
</feature>
<dbReference type="InterPro" id="IPR034144">
    <property type="entry name" value="TOPRIM_TopoIII"/>
</dbReference>
<dbReference type="SMART" id="SM00437">
    <property type="entry name" value="TOP1Ac"/>
    <property type="match status" value="1"/>
</dbReference>
<dbReference type="InterPro" id="IPR003601">
    <property type="entry name" value="Topo_IA_2"/>
</dbReference>
<keyword evidence="8" id="KW-0413">Isomerase</keyword>
<dbReference type="InterPro" id="IPR023406">
    <property type="entry name" value="Topo_IA_AS"/>
</dbReference>
<dbReference type="RefSeq" id="WP_385939846.1">
    <property type="nucleotide sequence ID" value="NZ_JBHSOZ010000003.1"/>
</dbReference>
<dbReference type="Pfam" id="PF01751">
    <property type="entry name" value="Toprim"/>
    <property type="match status" value="1"/>
</dbReference>
<dbReference type="Pfam" id="PF01131">
    <property type="entry name" value="Topoisom_bac"/>
    <property type="match status" value="1"/>
</dbReference>
<comment type="catalytic activity">
    <reaction evidence="1">
        <text>ATP-independent breakage of single-stranded DNA, followed by passage and rejoining.</text>
        <dbReference type="EC" id="5.6.2.1"/>
    </reaction>
</comment>
<dbReference type="PANTHER" id="PTHR11390:SF21">
    <property type="entry name" value="DNA TOPOISOMERASE 3-ALPHA"/>
    <property type="match status" value="1"/>
</dbReference>
<dbReference type="InterPro" id="IPR013826">
    <property type="entry name" value="Topo_IA_cen_sub3"/>
</dbReference>
<dbReference type="SUPFAM" id="SSF56712">
    <property type="entry name" value="Prokaryotic type I DNA topoisomerase"/>
    <property type="match status" value="1"/>
</dbReference>
<sequence>MQAIVAEKGNQAQKLAAPFKHKKRGHYIEISPCDTFPQGAFLTWCSGHLFEMVGPDELNPQYKKWKLDTLPIIPETFKYKVIKEKAKRYQAVKEVLLNPKVKEIIAAGDPGREGELIVELVIRQSGVKKPVKRVWAQSLEKKAVKRAFENLFDIEETRPLYFEALARSHADWLVGMNMSRAYTLLIQQNGGGRSVYSAGRVQTPTLAMIVNREKEILSFESKPFYEVIGQFRFENKVFEGKYQTEDNESRLFQKEIAEKIKEETSGKEARIEKVKKETKKEPPPQFFKLSTLQETANKIFKFSAKRTLDLAQSLYEKSLISYPRTNSEFISEEEARSFPQFLQQVKQLEPYRDIASNIQRDVMKDRRYVNAKKVTDHYAIIPTENVPSLHELSADERKIYDLIVKRVIAAHYYPAEFYHTLIVTRVETHLFYTKGKQMIKEGWRSTLQKSQKKDERDVYLPVLQENETGLCARSEVKEGKTTPPKRYTEGELISSMANAGRKIEDQQLKAVLKETRGLGEEATRAGIIERLKALSYIRQEKHRIIPTEKAFILVEAVNGTVLASAELTARWEQRLSEIGQGKADAKAFIDNAKKLSDKLVKDAINNSSSWDISESTEALDNRENSVSLGQCPKCGAGVVDKTKLYGCSAYNKNGCDFIVSKRLLGKKISETNIKKLLSSGKTNLIKGFKGKSEFNAYLTWKEKSQGTITFQFEKQKRKQHVN</sequence>
<dbReference type="EC" id="5.6.2.1" evidence="3"/>
<evidence type="ECO:0000256" key="3">
    <source>
        <dbReference type="ARBA" id="ARBA00012891"/>
    </source>
</evidence>
<evidence type="ECO:0000256" key="4">
    <source>
        <dbReference type="ARBA" id="ARBA00022723"/>
    </source>
</evidence>
<dbReference type="CDD" id="cd03362">
    <property type="entry name" value="TOPRIM_TopoIA_TopoIII"/>
    <property type="match status" value="1"/>
</dbReference>
<protein>
    <recommendedName>
        <fullName evidence="3">DNA topoisomerase</fullName>
        <ecNumber evidence="3">5.6.2.1</ecNumber>
    </recommendedName>
    <alternativeName>
        <fullName evidence="12">Omega-protein</fullName>
    </alternativeName>
    <alternativeName>
        <fullName evidence="11">Relaxing enzyme</fullName>
    </alternativeName>
    <alternativeName>
        <fullName evidence="9">Swivelase</fullName>
    </alternativeName>
    <alternativeName>
        <fullName evidence="10">Untwisting enzyme</fullName>
    </alternativeName>
</protein>
<dbReference type="NCBIfam" id="TIGR01056">
    <property type="entry name" value="topB"/>
    <property type="match status" value="1"/>
</dbReference>
<evidence type="ECO:0000256" key="10">
    <source>
        <dbReference type="ARBA" id="ARBA00031985"/>
    </source>
</evidence>
<keyword evidence="7" id="KW-0238">DNA-binding</keyword>
<evidence type="ECO:0000256" key="6">
    <source>
        <dbReference type="ARBA" id="ARBA00023029"/>
    </source>
</evidence>
<evidence type="ECO:0000256" key="2">
    <source>
        <dbReference type="ARBA" id="ARBA00009446"/>
    </source>
</evidence>
<evidence type="ECO:0000256" key="8">
    <source>
        <dbReference type="ARBA" id="ARBA00023235"/>
    </source>
</evidence>
<reference evidence="15" key="1">
    <citation type="journal article" date="2019" name="Int. J. Syst. Evol. Microbiol.">
        <title>The Global Catalogue of Microorganisms (GCM) 10K type strain sequencing project: providing services to taxonomists for standard genome sequencing and annotation.</title>
        <authorList>
            <consortium name="The Broad Institute Genomics Platform"/>
            <consortium name="The Broad Institute Genome Sequencing Center for Infectious Disease"/>
            <person name="Wu L."/>
            <person name="Ma J."/>
        </authorList>
    </citation>
    <scope>NUCLEOTIDE SEQUENCE [LARGE SCALE GENOMIC DNA]</scope>
    <source>
        <strain evidence="15">CECT 7184</strain>
    </source>
</reference>
<accession>A0ABW0YJP5</accession>
<evidence type="ECO:0000259" key="13">
    <source>
        <dbReference type="PROSITE" id="PS52039"/>
    </source>
</evidence>
<dbReference type="CDD" id="cd00186">
    <property type="entry name" value="TOP1Ac"/>
    <property type="match status" value="1"/>
</dbReference>
<dbReference type="Gene3D" id="2.70.20.10">
    <property type="entry name" value="Topoisomerase I, domain 3"/>
    <property type="match status" value="1"/>
</dbReference>
<evidence type="ECO:0000256" key="7">
    <source>
        <dbReference type="ARBA" id="ARBA00023125"/>
    </source>
</evidence>
<keyword evidence="4" id="KW-0479">Metal-binding</keyword>
<dbReference type="PROSITE" id="PS52039">
    <property type="entry name" value="TOPO_IA_2"/>
    <property type="match status" value="1"/>
</dbReference>
<dbReference type="InterPro" id="IPR003602">
    <property type="entry name" value="Topo_IA_DNA-bd_dom"/>
</dbReference>
<dbReference type="Gene3D" id="3.40.50.140">
    <property type="match status" value="1"/>
</dbReference>
<comment type="caution">
    <text evidence="14">The sequence shown here is derived from an EMBL/GenBank/DDBJ whole genome shotgun (WGS) entry which is preliminary data.</text>
</comment>
<dbReference type="Pfam" id="PF13342">
    <property type="entry name" value="Toprim_Crpt"/>
    <property type="match status" value="1"/>
</dbReference>
<dbReference type="InterPro" id="IPR005738">
    <property type="entry name" value="TopoIII"/>
</dbReference>
<keyword evidence="15" id="KW-1185">Reference proteome</keyword>
<gene>
    <name evidence="14" type="ORF">ACFPU1_07580</name>
</gene>
<organism evidence="14 15">
    <name type="scientific">Thalassorhabdus alkalitolerans</name>
    <dbReference type="NCBI Taxonomy" id="2282697"/>
    <lineage>
        <taxon>Bacteria</taxon>
        <taxon>Bacillati</taxon>
        <taxon>Bacillota</taxon>
        <taxon>Bacilli</taxon>
        <taxon>Bacillales</taxon>
        <taxon>Bacillaceae</taxon>
        <taxon>Thalassorhabdus</taxon>
    </lineage>
</organism>
<evidence type="ECO:0000313" key="15">
    <source>
        <dbReference type="Proteomes" id="UP001596142"/>
    </source>
</evidence>
<dbReference type="InterPro" id="IPR023405">
    <property type="entry name" value="Topo_IA_core_domain"/>
</dbReference>
<dbReference type="SMART" id="SM00436">
    <property type="entry name" value="TOP1Bc"/>
    <property type="match status" value="1"/>
</dbReference>
<evidence type="ECO:0000256" key="9">
    <source>
        <dbReference type="ARBA" id="ARBA00030003"/>
    </source>
</evidence>
<dbReference type="PRINTS" id="PR00417">
    <property type="entry name" value="PRTPISMRASEI"/>
</dbReference>